<dbReference type="PATRIC" id="fig|1423715.3.peg.49"/>
<protein>
    <submittedName>
        <fullName evidence="1">Uncharacterized protein</fullName>
    </submittedName>
</protein>
<dbReference type="AlphaFoldDB" id="A0A0R1LIK7"/>
<accession>A0A0R1LIK7</accession>
<proteinExistence type="predicted"/>
<organism evidence="1 2">
    <name type="scientific">Levilactobacillus acidifarinae DSM 19394 = JCM 15949</name>
    <dbReference type="NCBI Taxonomy" id="1423715"/>
    <lineage>
        <taxon>Bacteria</taxon>
        <taxon>Bacillati</taxon>
        <taxon>Bacillota</taxon>
        <taxon>Bacilli</taxon>
        <taxon>Lactobacillales</taxon>
        <taxon>Lactobacillaceae</taxon>
        <taxon>Levilactobacillus</taxon>
    </lineage>
</organism>
<keyword evidence="2" id="KW-1185">Reference proteome</keyword>
<evidence type="ECO:0000313" key="2">
    <source>
        <dbReference type="Proteomes" id="UP000051955"/>
    </source>
</evidence>
<evidence type="ECO:0000313" key="1">
    <source>
        <dbReference type="EMBL" id="KRK95631.1"/>
    </source>
</evidence>
<dbReference type="Proteomes" id="UP000051955">
    <property type="component" value="Unassembled WGS sequence"/>
</dbReference>
<reference evidence="1 2" key="1">
    <citation type="journal article" date="2015" name="Genome Announc.">
        <title>Expanding the biotechnology potential of lactobacilli through comparative genomics of 213 strains and associated genera.</title>
        <authorList>
            <person name="Sun Z."/>
            <person name="Harris H.M."/>
            <person name="McCann A."/>
            <person name="Guo C."/>
            <person name="Argimon S."/>
            <person name="Zhang W."/>
            <person name="Yang X."/>
            <person name="Jeffery I.B."/>
            <person name="Cooney J.C."/>
            <person name="Kagawa T.F."/>
            <person name="Liu W."/>
            <person name="Song Y."/>
            <person name="Salvetti E."/>
            <person name="Wrobel A."/>
            <person name="Rasinkangas P."/>
            <person name="Parkhill J."/>
            <person name="Rea M.C."/>
            <person name="O'Sullivan O."/>
            <person name="Ritari J."/>
            <person name="Douillard F.P."/>
            <person name="Paul Ross R."/>
            <person name="Yang R."/>
            <person name="Briner A.E."/>
            <person name="Felis G.E."/>
            <person name="de Vos W.M."/>
            <person name="Barrangou R."/>
            <person name="Klaenhammer T.R."/>
            <person name="Caufield P.W."/>
            <person name="Cui Y."/>
            <person name="Zhang H."/>
            <person name="O'Toole P.W."/>
        </authorList>
    </citation>
    <scope>NUCLEOTIDE SEQUENCE [LARGE SCALE GENOMIC DNA]</scope>
    <source>
        <strain evidence="1 2">DSM 19394</strain>
    </source>
</reference>
<dbReference type="OrthoDB" id="2260446at2"/>
<sequence>MTAAQPDLNQFIQENHLYASLWVYRYSRPDIIRPDAGDTVTLLSREQRRLTVPVARYKLQQAGLTYADQVDLVDLQTAVDRLLTGETLPVIIDNVPDLSAVAELIRGANQRGLRVVGRNQAAAARWDVDDDETKLLKGLAAEGELNIMASSDGAFQEIVNQDDEVAATSNGEMRPNEHPFMRTTAYYEIIDETGTALLQQVPLRALGAVLFALAQGLSVATVKRLLLWPQLSRADLAGARLVLGRNFRSQPYLVASADELLQIRKCSILTDASESVSFLQYTGESGRMPLSLPVSLDDGRELLSQVAHGMTPDVDQQGRQLATTLSQLAEAAGVQIRRYDRQLTDICDIDYFKVAADGHQIEDLQADSQESMTRHPVETVFDVLDPATTRLIRYDLTFYQLVTYLVAQTTHRD</sequence>
<comment type="caution">
    <text evidence="1">The sequence shown here is derived from an EMBL/GenBank/DDBJ whole genome shotgun (WGS) entry which is preliminary data.</text>
</comment>
<dbReference type="RefSeq" id="WP_057801933.1">
    <property type="nucleotide sequence ID" value="NZ_AZDV01000006.1"/>
</dbReference>
<gene>
    <name evidence="1" type="ORF">FD25_GL000046</name>
</gene>
<dbReference type="EMBL" id="AZDV01000006">
    <property type="protein sequence ID" value="KRK95631.1"/>
    <property type="molecule type" value="Genomic_DNA"/>
</dbReference>
<name>A0A0R1LIK7_9LACO</name>